<reference evidence="2 3" key="1">
    <citation type="submission" date="2018-06" db="EMBL/GenBank/DDBJ databases">
        <title>Chryseolinea flavus sp. nov., a member of the phylum Bacteroidetes isolated from soil.</title>
        <authorList>
            <person name="Li Y."/>
            <person name="Wang J."/>
        </authorList>
    </citation>
    <scope>NUCLEOTIDE SEQUENCE [LARGE SCALE GENOMIC DNA]</scope>
    <source>
        <strain evidence="2 3">SDU1-6</strain>
    </source>
</reference>
<protein>
    <recommendedName>
        <fullName evidence="4">NnrS family protein</fullName>
    </recommendedName>
</protein>
<feature type="transmembrane region" description="Helical" evidence="1">
    <location>
        <begin position="176"/>
        <end position="209"/>
    </location>
</feature>
<feature type="transmembrane region" description="Helical" evidence="1">
    <location>
        <begin position="229"/>
        <end position="247"/>
    </location>
</feature>
<sequence length="353" mass="39701">MIKTERLPIILFAMFCLVCGLWSGLQRIGWNIALSPMVAHHGAIMVGGFLGTLIALEKIIPLRKRILFLIPVLNAVSVAFFFADQIKVSIYLLILSSASLVLVFLYYFRSQRSIIYVLMSLGAVCWLVGNVLLLSSFFYPLAFPWWVAFALYIIAAERMEIMKFLPVSSTAKQFFIGLLFIFGIGVVLSFHGVGRMVSAVSLIAIAAWLMKHDTITLNLKRKRLPQFTAITLLCGYIALLLTGIFFWSLSDQWLAYDAIVHAFFLGFVFSMIFAHGPMILPGIMGLYGTPFSKVLYVWLVILQSSWVLRVISDIYMAMEIRRVCGMLSAIAIVGYFVTMAILTFSSRQHAKVR</sequence>
<feature type="transmembrane region" description="Helical" evidence="1">
    <location>
        <begin position="89"/>
        <end position="107"/>
    </location>
</feature>
<dbReference type="OrthoDB" id="9811974at2"/>
<dbReference type="Proteomes" id="UP000251889">
    <property type="component" value="Unassembled WGS sequence"/>
</dbReference>
<evidence type="ECO:0008006" key="4">
    <source>
        <dbReference type="Google" id="ProtNLM"/>
    </source>
</evidence>
<feature type="transmembrane region" description="Helical" evidence="1">
    <location>
        <begin position="294"/>
        <end position="311"/>
    </location>
</feature>
<dbReference type="AlphaFoldDB" id="A0A364Y8K2"/>
<keyword evidence="3" id="KW-1185">Reference proteome</keyword>
<dbReference type="EMBL" id="QMFY01000001">
    <property type="protein sequence ID" value="RAW02562.1"/>
    <property type="molecule type" value="Genomic_DNA"/>
</dbReference>
<comment type="caution">
    <text evidence="2">The sequence shown here is derived from an EMBL/GenBank/DDBJ whole genome shotgun (WGS) entry which is preliminary data.</text>
</comment>
<gene>
    <name evidence="2" type="ORF">DQQ10_00130</name>
</gene>
<accession>A0A364Y8K2</accession>
<feature type="transmembrane region" description="Helical" evidence="1">
    <location>
        <begin position="66"/>
        <end position="83"/>
    </location>
</feature>
<feature type="transmembrane region" description="Helical" evidence="1">
    <location>
        <begin position="254"/>
        <end position="274"/>
    </location>
</feature>
<feature type="transmembrane region" description="Helical" evidence="1">
    <location>
        <begin position="7"/>
        <end position="25"/>
    </location>
</feature>
<feature type="transmembrane region" description="Helical" evidence="1">
    <location>
        <begin position="37"/>
        <end position="54"/>
    </location>
</feature>
<feature type="transmembrane region" description="Helical" evidence="1">
    <location>
        <begin position="114"/>
        <end position="131"/>
    </location>
</feature>
<feature type="transmembrane region" description="Helical" evidence="1">
    <location>
        <begin position="137"/>
        <end position="155"/>
    </location>
</feature>
<organism evidence="2 3">
    <name type="scientific">Pseudochryseolinea flava</name>
    <dbReference type="NCBI Taxonomy" id="2059302"/>
    <lineage>
        <taxon>Bacteria</taxon>
        <taxon>Pseudomonadati</taxon>
        <taxon>Bacteroidota</taxon>
        <taxon>Cytophagia</taxon>
        <taxon>Cytophagales</taxon>
        <taxon>Fulvivirgaceae</taxon>
        <taxon>Pseudochryseolinea</taxon>
    </lineage>
</organism>
<evidence type="ECO:0000313" key="3">
    <source>
        <dbReference type="Proteomes" id="UP000251889"/>
    </source>
</evidence>
<dbReference type="RefSeq" id="WP_112744779.1">
    <property type="nucleotide sequence ID" value="NZ_QMFY01000001.1"/>
</dbReference>
<keyword evidence="1" id="KW-0812">Transmembrane</keyword>
<evidence type="ECO:0000313" key="2">
    <source>
        <dbReference type="EMBL" id="RAW02562.1"/>
    </source>
</evidence>
<keyword evidence="1" id="KW-0472">Membrane</keyword>
<proteinExistence type="predicted"/>
<keyword evidence="1" id="KW-1133">Transmembrane helix</keyword>
<evidence type="ECO:0000256" key="1">
    <source>
        <dbReference type="SAM" id="Phobius"/>
    </source>
</evidence>
<name>A0A364Y8K2_9BACT</name>
<feature type="transmembrane region" description="Helical" evidence="1">
    <location>
        <begin position="323"/>
        <end position="344"/>
    </location>
</feature>